<dbReference type="PANTHER" id="PTHR11223">
    <property type="entry name" value="EXPORTIN 1/5"/>
    <property type="match status" value="1"/>
</dbReference>
<dbReference type="GO" id="GO:0005634">
    <property type="term" value="C:nucleus"/>
    <property type="evidence" value="ECO:0000318"/>
    <property type="project" value="GO_Central"/>
</dbReference>
<keyword evidence="4" id="KW-0653">Protein transport</keyword>
<evidence type="ECO:0000256" key="5">
    <source>
        <dbReference type="ARBA" id="ARBA00023242"/>
    </source>
</evidence>
<dbReference type="RefSeq" id="XP_001579850.1">
    <property type="nucleotide sequence ID" value="XM_001579800.1"/>
</dbReference>
<evidence type="ECO:0000256" key="2">
    <source>
        <dbReference type="ARBA" id="ARBA00009466"/>
    </source>
</evidence>
<dbReference type="SMR" id="A2DL73"/>
<accession>A2DL73</accession>
<sequence>MDENQIAALCDSFFSNADPKNKEQMNIQLNQIKDDPDAWRVSRGLIEGNHSDYAKAYGFQLISNAVKTYWGNISPEEREDVRNFVATVLINWSENNICKLAQPYCSQALARIIIRDWPQEWPTVVNDMIDNALSNTNLLNVILTLLRDISTDVKDFSQGAITTSRISQLNRALLEVTPKILELLGEVFNVDRGVDITRTAMQCFGSVVKWLDPSGFYNSNLLEILTQNYLPNPAYQEDILTILAEFANNEATKKDANALKVIPPLFKIIMESIGEPQANDQEFFINLYFEEQNRVQAIINMLYAFMSNYLTTIEAADLIIPLAVGFQWTNGFLSVVQPQTDCFKNIVELWNVVARHYHYESHNRSIELNEMYMEFIHQAQYVLIWNIQRPPQINIDVENEGNYVVKATNDAESQLYNLMHETLVIMTNISPQQTIDTIYAMFEALVDEQNPVQNPNLHLTKICWATGAVSGAIPQEKEKRFIIDVLTKLLHLFEGADESNKVLLGSGVLFVSSQYPKFLCQYQPIFTLIIEKTVQFMHESIEGIKEVAVSAFRTIAESCKRAFVQSRGQDRSMFEELIANVPSTVSALEEESPVHAIKFYDAMSIIITAIPNEGERATAVGALMENINERWESFSQSFDVGSEQDVEIMTYLLRYNAVVANNVGIAFHLQFQHLFQTILFLYNAVATRAIVECNGDDNNKLATNLRQCLSAITSVIGNFCENLNGNILQYIKTTVIPQCNEQIGLSFIKTFEPLQNLTSGDFTAVNVCACVPEVIKMYTSFIKCIKQAAKPYLDDIYERIFNPTVTIVRGDENNTLLFRQPLMDLASAMIQHCYTWIFNIEERIQSFIESIVICSHARQYEISTSGLKNMADLYKKLNNSATVQYKGAFCQQYYLDTVKMTFEIMTDTEHKFAFKEEVELLRSLFLMQIDQRDPVQITMQLTELMPNKEPKWILAQIDSFLKMKEKQDLSNAVADFLIDIKEFMPYVKELDLEALEQQLRSHQEDLKNFEGFSGPRQVNEDDVNNMVMDINQM</sequence>
<dbReference type="InterPro" id="IPR045065">
    <property type="entry name" value="XPO1/5"/>
</dbReference>
<evidence type="ECO:0000256" key="1">
    <source>
        <dbReference type="ARBA" id="ARBA00004123"/>
    </source>
</evidence>
<dbReference type="InterPro" id="IPR014877">
    <property type="entry name" value="XPO1_C_dom"/>
</dbReference>
<dbReference type="VEuPathDB" id="TrichDB:TVAG_295160"/>
<dbReference type="Pfam" id="PF08389">
    <property type="entry name" value="Xpo1"/>
    <property type="match status" value="1"/>
</dbReference>
<evidence type="ECO:0000256" key="4">
    <source>
        <dbReference type="ARBA" id="ARBA00022927"/>
    </source>
</evidence>
<dbReference type="STRING" id="5722.A2DL73"/>
<dbReference type="InterPro" id="IPR011989">
    <property type="entry name" value="ARM-like"/>
</dbReference>
<dbReference type="KEGG" id="tva:5464379"/>
<dbReference type="PANTHER" id="PTHR11223:SF2">
    <property type="entry name" value="EXPORTIN-1"/>
    <property type="match status" value="1"/>
</dbReference>
<dbReference type="SUPFAM" id="SSF48371">
    <property type="entry name" value="ARM repeat"/>
    <property type="match status" value="1"/>
</dbReference>
<evidence type="ECO:0000259" key="6">
    <source>
        <dbReference type="PROSITE" id="PS50166"/>
    </source>
</evidence>
<dbReference type="FunFam" id="1.25.10.10:FF:001014">
    <property type="entry name" value="Uncharacterized protein"/>
    <property type="match status" value="1"/>
</dbReference>
<reference evidence="7" key="1">
    <citation type="submission" date="2006-10" db="EMBL/GenBank/DDBJ databases">
        <authorList>
            <person name="Amadeo P."/>
            <person name="Zhao Q."/>
            <person name="Wortman J."/>
            <person name="Fraser-Liggett C."/>
            <person name="Carlton J."/>
        </authorList>
    </citation>
    <scope>NUCLEOTIDE SEQUENCE</scope>
    <source>
        <strain evidence="7">G3</strain>
    </source>
</reference>
<dbReference type="EMBL" id="DS113214">
    <property type="protein sequence ID" value="EAY18864.1"/>
    <property type="molecule type" value="Genomic_DNA"/>
</dbReference>
<dbReference type="InParanoid" id="A2DL73"/>
<dbReference type="Pfam" id="PF03810">
    <property type="entry name" value="IBN_N"/>
    <property type="match status" value="1"/>
</dbReference>
<gene>
    <name evidence="7" type="ORF">TVAG_295160</name>
</gene>
<evidence type="ECO:0000256" key="3">
    <source>
        <dbReference type="ARBA" id="ARBA00022448"/>
    </source>
</evidence>
<dbReference type="InterPro" id="IPR040485">
    <property type="entry name" value="XPO1_repeat_3"/>
</dbReference>
<dbReference type="eggNOG" id="KOG2020">
    <property type="taxonomic scope" value="Eukaryota"/>
</dbReference>
<dbReference type="Proteomes" id="UP000001542">
    <property type="component" value="Unassembled WGS sequence"/>
</dbReference>
<comment type="similarity">
    <text evidence="2">Belongs to the exportin family.</text>
</comment>
<dbReference type="GO" id="GO:0006611">
    <property type="term" value="P:protein export from nucleus"/>
    <property type="evidence" value="ECO:0007669"/>
    <property type="project" value="InterPro"/>
</dbReference>
<proteinExistence type="inferred from homology"/>
<name>A2DL73_TRIV3</name>
<dbReference type="PROSITE" id="PS50166">
    <property type="entry name" value="IMPORTIN_B_NT"/>
    <property type="match status" value="1"/>
</dbReference>
<dbReference type="Pfam" id="PF08767">
    <property type="entry name" value="CRM1_C"/>
    <property type="match status" value="1"/>
</dbReference>
<dbReference type="VEuPathDB" id="TrichDB:TVAGG3_0273320"/>
<dbReference type="GO" id="GO:0000055">
    <property type="term" value="P:ribosomal large subunit export from nucleus"/>
    <property type="evidence" value="ECO:0000318"/>
    <property type="project" value="GO_Central"/>
</dbReference>
<dbReference type="SMART" id="SM01102">
    <property type="entry name" value="CRM1_C"/>
    <property type="match status" value="1"/>
</dbReference>
<keyword evidence="3" id="KW-0813">Transport</keyword>
<feature type="domain" description="Importin N-terminal" evidence="6">
    <location>
        <begin position="25"/>
        <end position="91"/>
    </location>
</feature>
<dbReference type="AlphaFoldDB" id="A2DL73"/>
<dbReference type="GO" id="GO:0005737">
    <property type="term" value="C:cytoplasm"/>
    <property type="evidence" value="ECO:0000318"/>
    <property type="project" value="GO_Central"/>
</dbReference>
<dbReference type="GO" id="GO:0005049">
    <property type="term" value="F:nuclear export signal receptor activity"/>
    <property type="evidence" value="ECO:0000318"/>
    <property type="project" value="GO_Central"/>
</dbReference>
<evidence type="ECO:0000313" key="7">
    <source>
        <dbReference type="EMBL" id="EAY18864.1"/>
    </source>
</evidence>
<dbReference type="Pfam" id="PF18787">
    <property type="entry name" value="CRM1_repeat_3"/>
    <property type="match status" value="1"/>
</dbReference>
<protein>
    <recommendedName>
        <fullName evidence="6">Importin N-terminal domain-containing protein</fullName>
    </recommendedName>
</protein>
<dbReference type="OMA" id="QMSFIPG"/>
<dbReference type="Gene3D" id="1.25.10.10">
    <property type="entry name" value="Leucine-rich Repeat Variant"/>
    <property type="match status" value="1"/>
</dbReference>
<dbReference type="OrthoDB" id="27218at2759"/>
<evidence type="ECO:0000313" key="8">
    <source>
        <dbReference type="Proteomes" id="UP000001542"/>
    </source>
</evidence>
<comment type="subcellular location">
    <subcellularLocation>
        <location evidence="1">Nucleus</location>
    </subcellularLocation>
</comment>
<dbReference type="InterPro" id="IPR013598">
    <property type="entry name" value="Exportin-1/Importin-b-like"/>
</dbReference>
<reference evidence="7" key="2">
    <citation type="journal article" date="2007" name="Science">
        <title>Draft genome sequence of the sexually transmitted pathogen Trichomonas vaginalis.</title>
        <authorList>
            <person name="Carlton J.M."/>
            <person name="Hirt R.P."/>
            <person name="Silva J.C."/>
            <person name="Delcher A.L."/>
            <person name="Schatz M."/>
            <person name="Zhao Q."/>
            <person name="Wortman J.R."/>
            <person name="Bidwell S.L."/>
            <person name="Alsmark U.C.M."/>
            <person name="Besteiro S."/>
            <person name="Sicheritz-Ponten T."/>
            <person name="Noel C.J."/>
            <person name="Dacks J.B."/>
            <person name="Foster P.G."/>
            <person name="Simillion C."/>
            <person name="Van de Peer Y."/>
            <person name="Miranda-Saavedra D."/>
            <person name="Barton G.J."/>
            <person name="Westrop G.D."/>
            <person name="Mueller S."/>
            <person name="Dessi D."/>
            <person name="Fiori P.L."/>
            <person name="Ren Q."/>
            <person name="Paulsen I."/>
            <person name="Zhang H."/>
            <person name="Bastida-Corcuera F.D."/>
            <person name="Simoes-Barbosa A."/>
            <person name="Brown M.T."/>
            <person name="Hayes R.D."/>
            <person name="Mukherjee M."/>
            <person name="Okumura C.Y."/>
            <person name="Schneider R."/>
            <person name="Smith A.J."/>
            <person name="Vanacova S."/>
            <person name="Villalvazo M."/>
            <person name="Haas B.J."/>
            <person name="Pertea M."/>
            <person name="Feldblyum T.V."/>
            <person name="Utterback T.R."/>
            <person name="Shu C.L."/>
            <person name="Osoegawa K."/>
            <person name="de Jong P.J."/>
            <person name="Hrdy I."/>
            <person name="Horvathova L."/>
            <person name="Zubacova Z."/>
            <person name="Dolezal P."/>
            <person name="Malik S.B."/>
            <person name="Logsdon J.M. Jr."/>
            <person name="Henze K."/>
            <person name="Gupta A."/>
            <person name="Wang C.C."/>
            <person name="Dunne R.L."/>
            <person name="Upcroft J.A."/>
            <person name="Upcroft P."/>
            <person name="White O."/>
            <person name="Salzberg S.L."/>
            <person name="Tang P."/>
            <person name="Chiu C.-H."/>
            <person name="Lee Y.-S."/>
            <person name="Embley T.M."/>
            <person name="Coombs G.H."/>
            <person name="Mottram J.C."/>
            <person name="Tachezy J."/>
            <person name="Fraser-Liggett C.M."/>
            <person name="Johnson P.J."/>
        </authorList>
    </citation>
    <scope>NUCLEOTIDE SEQUENCE [LARGE SCALE GENOMIC DNA]</scope>
    <source>
        <strain evidence="7">G3</strain>
    </source>
</reference>
<keyword evidence="5" id="KW-0539">Nucleus</keyword>
<dbReference type="InterPro" id="IPR001494">
    <property type="entry name" value="Importin-beta_N"/>
</dbReference>
<dbReference type="GO" id="GO:0031267">
    <property type="term" value="F:small GTPase binding"/>
    <property type="evidence" value="ECO:0007669"/>
    <property type="project" value="InterPro"/>
</dbReference>
<dbReference type="GO" id="GO:0000056">
    <property type="term" value="P:ribosomal small subunit export from nucleus"/>
    <property type="evidence" value="ECO:0000318"/>
    <property type="project" value="GO_Central"/>
</dbReference>
<dbReference type="InterPro" id="IPR016024">
    <property type="entry name" value="ARM-type_fold"/>
</dbReference>
<keyword evidence="8" id="KW-1185">Reference proteome</keyword>
<organism evidence="7 8">
    <name type="scientific">Trichomonas vaginalis (strain ATCC PRA-98 / G3)</name>
    <dbReference type="NCBI Taxonomy" id="412133"/>
    <lineage>
        <taxon>Eukaryota</taxon>
        <taxon>Metamonada</taxon>
        <taxon>Parabasalia</taxon>
        <taxon>Trichomonadida</taxon>
        <taxon>Trichomonadidae</taxon>
        <taxon>Trichomonas</taxon>
    </lineage>
</organism>